<keyword evidence="3" id="KW-1185">Reference proteome</keyword>
<accession>A0A8H7QGP3</accession>
<keyword evidence="1" id="KW-0812">Transmembrane</keyword>
<proteinExistence type="predicted"/>
<feature type="transmembrane region" description="Helical" evidence="1">
    <location>
        <begin position="7"/>
        <end position="26"/>
    </location>
</feature>
<organism evidence="2 3">
    <name type="scientific">Mucor plumbeus</name>
    <dbReference type="NCBI Taxonomy" id="97098"/>
    <lineage>
        <taxon>Eukaryota</taxon>
        <taxon>Fungi</taxon>
        <taxon>Fungi incertae sedis</taxon>
        <taxon>Mucoromycota</taxon>
        <taxon>Mucoromycotina</taxon>
        <taxon>Mucoromycetes</taxon>
        <taxon>Mucorales</taxon>
        <taxon>Mucorineae</taxon>
        <taxon>Mucoraceae</taxon>
        <taxon>Mucor</taxon>
    </lineage>
</organism>
<sequence>MLIRMKSTILGVLGSFVTVILMYHILKLSTHQVYTRYLDSTEITNYTLLESLFSVQSYHNRIEPESQSIHSTPTFKELEEYDLDKLKSTFMIPIPSNISTTFIIQYNSYSLATLQLDFLLRQTMPPTVIYIVCSKKESHAINNLIQEKETEFHINNVIQPIVTTKNDKSFWFSGVQQYDIQTDFVVLLDNNQILPGKKYIEFIIRLLHTKTFEDAIVGTENNNCQQTNKAHYVKLIQDVWVLRREWFLALLLTSSSSNDVSLDLYQSLQIPSILIPSDDILTGNAFRKVNKTDCINSSFASNEDGSVVFYLENQSSPVLEELMCQFVAPYQIVHLITNSVQTNLPACASQKVLLKHHFISSRKEFDVIINQVKAQVVIYQESNGKILHDISAYDTTTFIKLPALEHYSDVGWLTTLPIETLKHWNTPSVKLIITTSGSKKSPQVKRIFNSIKNANYLGDQVDISILMDEKSDGLTKKFVDNLQWNIGDKQIRHRISGVHPMQIFAEAWYPSSDHEYAVMLDDRVELSKSFYIWIKYNLLKYRYSRTTNKQMFGISLYSPRIIDTDPSGRLLFLPPNTTTTITTGDQSPYLMQVPCSSGALYFPQHWREFHDYITARITDQATVKRGSGNKHLFKDSLLTVSKTNRWINSWRKYFDEMVYMRGYVMLYPSIHTSYSTLYINLNKKQKVLYSSVEKLYNVPLSQSLPTSLPDLTDLPVLDLHGKPTDTDTLINRGIKLQRKFSACNPKNNTNTFDASDMICPFNQLIQIPIEESIESVPIKSVNLYI</sequence>
<dbReference type="InterPro" id="IPR029044">
    <property type="entry name" value="Nucleotide-diphossugar_trans"/>
</dbReference>
<name>A0A8H7QGP3_9FUNG</name>
<evidence type="ECO:0000256" key="1">
    <source>
        <dbReference type="SAM" id="Phobius"/>
    </source>
</evidence>
<dbReference type="PANTHER" id="PTHR33604:SF3">
    <property type="entry name" value="OSJNBA0004B13.7 PROTEIN"/>
    <property type="match status" value="1"/>
</dbReference>
<evidence type="ECO:0000313" key="3">
    <source>
        <dbReference type="Proteomes" id="UP000650833"/>
    </source>
</evidence>
<protein>
    <submittedName>
        <fullName evidence="2">Uncharacterized protein</fullName>
    </submittedName>
</protein>
<dbReference type="Proteomes" id="UP000650833">
    <property type="component" value="Unassembled WGS sequence"/>
</dbReference>
<keyword evidence="1" id="KW-0472">Membrane</keyword>
<reference evidence="2" key="1">
    <citation type="submission" date="2020-12" db="EMBL/GenBank/DDBJ databases">
        <title>Metabolic potential, ecology and presence of endohyphal bacteria is reflected in genomic diversity of Mucoromycotina.</title>
        <authorList>
            <person name="Muszewska A."/>
            <person name="Okrasinska A."/>
            <person name="Steczkiewicz K."/>
            <person name="Drgas O."/>
            <person name="Orlowska M."/>
            <person name="Perlinska-Lenart U."/>
            <person name="Aleksandrzak-Piekarczyk T."/>
            <person name="Szatraj K."/>
            <person name="Zielenkiewicz U."/>
            <person name="Pilsyk S."/>
            <person name="Malc E."/>
            <person name="Mieczkowski P."/>
            <person name="Kruszewska J.S."/>
            <person name="Biernat P."/>
            <person name="Pawlowska J."/>
        </authorList>
    </citation>
    <scope>NUCLEOTIDE SEQUENCE</scope>
    <source>
        <strain evidence="2">CBS 226.32</strain>
    </source>
</reference>
<keyword evidence="1" id="KW-1133">Transmembrane helix</keyword>
<dbReference type="OrthoDB" id="2020070at2759"/>
<dbReference type="PANTHER" id="PTHR33604">
    <property type="entry name" value="OSJNBA0004B13.7 PROTEIN"/>
    <property type="match status" value="1"/>
</dbReference>
<dbReference type="EMBL" id="JAEPRC010000725">
    <property type="protein sequence ID" value="KAG2192449.1"/>
    <property type="molecule type" value="Genomic_DNA"/>
</dbReference>
<dbReference type="AlphaFoldDB" id="A0A8H7QGP3"/>
<comment type="caution">
    <text evidence="2">The sequence shown here is derived from an EMBL/GenBank/DDBJ whole genome shotgun (WGS) entry which is preliminary data.</text>
</comment>
<gene>
    <name evidence="2" type="ORF">INT46_003162</name>
</gene>
<evidence type="ECO:0000313" key="2">
    <source>
        <dbReference type="EMBL" id="KAG2192449.1"/>
    </source>
</evidence>
<dbReference type="Gene3D" id="3.90.550.10">
    <property type="entry name" value="Spore Coat Polysaccharide Biosynthesis Protein SpsA, Chain A"/>
    <property type="match status" value="1"/>
</dbReference>